<name>A0A4U3AIJ7_9BACI</name>
<organism evidence="1 2">
    <name type="scientific">Bacillus wiedmannii</name>
    <dbReference type="NCBI Taxonomy" id="1890302"/>
    <lineage>
        <taxon>Bacteria</taxon>
        <taxon>Bacillati</taxon>
        <taxon>Bacillota</taxon>
        <taxon>Bacilli</taxon>
        <taxon>Bacillales</taxon>
        <taxon>Bacillaceae</taxon>
        <taxon>Bacillus</taxon>
        <taxon>Bacillus cereus group</taxon>
    </lineage>
</organism>
<evidence type="ECO:0000313" key="2">
    <source>
        <dbReference type="Proteomes" id="UP000305222"/>
    </source>
</evidence>
<dbReference type="AlphaFoldDB" id="A0A4U3AIJ7"/>
<dbReference type="Proteomes" id="UP000305222">
    <property type="component" value="Unassembled WGS sequence"/>
</dbReference>
<evidence type="ECO:0000313" key="1">
    <source>
        <dbReference type="EMBL" id="TKI88466.1"/>
    </source>
</evidence>
<reference evidence="1 2" key="1">
    <citation type="journal article" date="2019" name="Environ. Microbiol.">
        <title>An active ?-lactamase is a part of an orchestrated cell wall stress resistance network of Bacillus subtilis and related rhizosphere species.</title>
        <authorList>
            <person name="Bucher T."/>
            <person name="Keren-Paz A."/>
            <person name="Hausser J."/>
            <person name="Olender T."/>
            <person name="Cytryn E."/>
            <person name="Kolodkin-Gal I."/>
        </authorList>
    </citation>
    <scope>NUCLEOTIDE SEQUENCE [LARGE SCALE GENOMIC DNA]</scope>
    <source>
        <strain evidence="1 2">I5</strain>
    </source>
</reference>
<feature type="non-terminal residue" evidence="1">
    <location>
        <position position="23"/>
    </location>
</feature>
<protein>
    <submittedName>
        <fullName evidence="1">DinB family protein</fullName>
    </submittedName>
</protein>
<gene>
    <name evidence="1" type="ORF">FC699_27960</name>
</gene>
<accession>A0A4U3AIJ7</accession>
<sequence>MKDLHLEKNMNPQVAILYATVTD</sequence>
<comment type="caution">
    <text evidence="1">The sequence shown here is derived from an EMBL/GenBank/DDBJ whole genome shotgun (WGS) entry which is preliminary data.</text>
</comment>
<dbReference type="EMBL" id="SZON01002162">
    <property type="protein sequence ID" value="TKI88466.1"/>
    <property type="molecule type" value="Genomic_DNA"/>
</dbReference>
<proteinExistence type="predicted"/>